<feature type="compositionally biased region" description="Polar residues" evidence="1">
    <location>
        <begin position="76"/>
        <end position="88"/>
    </location>
</feature>
<keyword evidence="3" id="KW-1185">Reference proteome</keyword>
<proteinExistence type="predicted"/>
<accession>A0A9D4C236</accession>
<protein>
    <submittedName>
        <fullName evidence="2">Uncharacterized protein</fullName>
    </submittedName>
</protein>
<dbReference type="EMBL" id="JAIWYP010000013">
    <property type="protein sequence ID" value="KAH3715916.1"/>
    <property type="molecule type" value="Genomic_DNA"/>
</dbReference>
<dbReference type="AlphaFoldDB" id="A0A9D4C236"/>
<dbReference type="Proteomes" id="UP000828390">
    <property type="component" value="Unassembled WGS sequence"/>
</dbReference>
<evidence type="ECO:0000256" key="1">
    <source>
        <dbReference type="SAM" id="MobiDB-lite"/>
    </source>
</evidence>
<evidence type="ECO:0000313" key="3">
    <source>
        <dbReference type="Proteomes" id="UP000828390"/>
    </source>
</evidence>
<evidence type="ECO:0000313" key="2">
    <source>
        <dbReference type="EMBL" id="KAH3715916.1"/>
    </source>
</evidence>
<name>A0A9D4C236_DREPO</name>
<feature type="region of interest" description="Disordered" evidence="1">
    <location>
        <begin position="67"/>
        <end position="106"/>
    </location>
</feature>
<reference evidence="2" key="2">
    <citation type="submission" date="2020-11" db="EMBL/GenBank/DDBJ databases">
        <authorList>
            <person name="McCartney M.A."/>
            <person name="Auch B."/>
            <person name="Kono T."/>
            <person name="Mallez S."/>
            <person name="Becker A."/>
            <person name="Gohl D.M."/>
            <person name="Silverstein K.A.T."/>
            <person name="Koren S."/>
            <person name="Bechman K.B."/>
            <person name="Herman A."/>
            <person name="Abrahante J.E."/>
            <person name="Garbe J."/>
        </authorList>
    </citation>
    <scope>NUCLEOTIDE SEQUENCE</scope>
    <source>
        <strain evidence="2">Duluth1</strain>
        <tissue evidence="2">Whole animal</tissue>
    </source>
</reference>
<gene>
    <name evidence="2" type="ORF">DPMN_058632</name>
</gene>
<sequence length="106" mass="11112">MAYIRRSITIPPPPTCSHILHIQFTGTASHTKAATQMLTLRLPCGLIMADAQNARNRLILAAPMATTSGRGAPAETASSNHTSISSVEIKSGRTDGGLETETISAP</sequence>
<comment type="caution">
    <text evidence="2">The sequence shown here is derived from an EMBL/GenBank/DDBJ whole genome shotgun (WGS) entry which is preliminary data.</text>
</comment>
<organism evidence="2 3">
    <name type="scientific">Dreissena polymorpha</name>
    <name type="common">Zebra mussel</name>
    <name type="synonym">Mytilus polymorpha</name>
    <dbReference type="NCBI Taxonomy" id="45954"/>
    <lineage>
        <taxon>Eukaryota</taxon>
        <taxon>Metazoa</taxon>
        <taxon>Spiralia</taxon>
        <taxon>Lophotrochozoa</taxon>
        <taxon>Mollusca</taxon>
        <taxon>Bivalvia</taxon>
        <taxon>Autobranchia</taxon>
        <taxon>Heteroconchia</taxon>
        <taxon>Euheterodonta</taxon>
        <taxon>Imparidentia</taxon>
        <taxon>Neoheterodontei</taxon>
        <taxon>Myida</taxon>
        <taxon>Dreissenoidea</taxon>
        <taxon>Dreissenidae</taxon>
        <taxon>Dreissena</taxon>
    </lineage>
</organism>
<reference evidence="2" key="1">
    <citation type="journal article" date="2019" name="bioRxiv">
        <title>The Genome of the Zebra Mussel, Dreissena polymorpha: A Resource for Invasive Species Research.</title>
        <authorList>
            <person name="McCartney M.A."/>
            <person name="Auch B."/>
            <person name="Kono T."/>
            <person name="Mallez S."/>
            <person name="Zhang Y."/>
            <person name="Obille A."/>
            <person name="Becker A."/>
            <person name="Abrahante J.E."/>
            <person name="Garbe J."/>
            <person name="Badalamenti J.P."/>
            <person name="Herman A."/>
            <person name="Mangelson H."/>
            <person name="Liachko I."/>
            <person name="Sullivan S."/>
            <person name="Sone E.D."/>
            <person name="Koren S."/>
            <person name="Silverstein K.A.T."/>
            <person name="Beckman K.B."/>
            <person name="Gohl D.M."/>
        </authorList>
    </citation>
    <scope>NUCLEOTIDE SEQUENCE</scope>
    <source>
        <strain evidence="2">Duluth1</strain>
        <tissue evidence="2">Whole animal</tissue>
    </source>
</reference>